<evidence type="ECO:0000313" key="8">
    <source>
        <dbReference type="Proteomes" id="UP000559117"/>
    </source>
</evidence>
<evidence type="ECO:0000256" key="3">
    <source>
        <dbReference type="ARBA" id="ARBA00022692"/>
    </source>
</evidence>
<evidence type="ECO:0000256" key="4">
    <source>
        <dbReference type="ARBA" id="ARBA00022989"/>
    </source>
</evidence>
<evidence type="ECO:0000256" key="6">
    <source>
        <dbReference type="SAM" id="Phobius"/>
    </source>
</evidence>
<dbReference type="PANTHER" id="PTHR30086">
    <property type="entry name" value="ARGININE EXPORTER PROTEIN ARGO"/>
    <property type="match status" value="1"/>
</dbReference>
<feature type="transmembrane region" description="Helical" evidence="6">
    <location>
        <begin position="175"/>
        <end position="196"/>
    </location>
</feature>
<dbReference type="GO" id="GO:0005886">
    <property type="term" value="C:plasma membrane"/>
    <property type="evidence" value="ECO:0007669"/>
    <property type="project" value="UniProtKB-SubCell"/>
</dbReference>
<comment type="caution">
    <text evidence="7">The sequence shown here is derived from an EMBL/GenBank/DDBJ whole genome shotgun (WGS) entry which is preliminary data.</text>
</comment>
<keyword evidence="3 6" id="KW-0812">Transmembrane</keyword>
<keyword evidence="4 6" id="KW-1133">Transmembrane helix</keyword>
<evidence type="ECO:0000256" key="5">
    <source>
        <dbReference type="ARBA" id="ARBA00023136"/>
    </source>
</evidence>
<evidence type="ECO:0000256" key="2">
    <source>
        <dbReference type="ARBA" id="ARBA00022475"/>
    </source>
</evidence>
<dbReference type="RefSeq" id="WP_183860213.1">
    <property type="nucleotide sequence ID" value="NZ_JACHFH010000009.1"/>
</dbReference>
<dbReference type="InterPro" id="IPR001123">
    <property type="entry name" value="LeuE-type"/>
</dbReference>
<reference evidence="7 8" key="1">
    <citation type="submission" date="2020-08" db="EMBL/GenBank/DDBJ databases">
        <title>Genomic Encyclopedia of Type Strains, Phase IV (KMG-IV): sequencing the most valuable type-strain genomes for metagenomic binning, comparative biology and taxonomic classification.</title>
        <authorList>
            <person name="Goeker M."/>
        </authorList>
    </citation>
    <scope>NUCLEOTIDE SEQUENCE [LARGE SCALE GENOMIC DNA]</scope>
    <source>
        <strain evidence="7 8">DSM 24661</strain>
    </source>
</reference>
<dbReference type="GO" id="GO:0015171">
    <property type="term" value="F:amino acid transmembrane transporter activity"/>
    <property type="evidence" value="ECO:0007669"/>
    <property type="project" value="TreeGrafter"/>
</dbReference>
<accession>A0A840UI45</accession>
<feature type="transmembrane region" description="Helical" evidence="6">
    <location>
        <begin position="65"/>
        <end position="86"/>
    </location>
</feature>
<keyword evidence="5 6" id="KW-0472">Membrane</keyword>
<protein>
    <submittedName>
        <fullName evidence="7">L-lysine exporter family protein LysE/ArgO</fullName>
    </submittedName>
</protein>
<evidence type="ECO:0000256" key="1">
    <source>
        <dbReference type="ARBA" id="ARBA00004651"/>
    </source>
</evidence>
<dbReference type="Pfam" id="PF01810">
    <property type="entry name" value="LysE"/>
    <property type="match status" value="1"/>
</dbReference>
<feature type="transmembrane region" description="Helical" evidence="6">
    <location>
        <begin position="142"/>
        <end position="163"/>
    </location>
</feature>
<comment type="subcellular location">
    <subcellularLocation>
        <location evidence="1">Cell membrane</location>
        <topology evidence="1">Multi-pass membrane protein</topology>
    </subcellularLocation>
</comment>
<proteinExistence type="predicted"/>
<feature type="transmembrane region" description="Helical" evidence="6">
    <location>
        <begin position="37"/>
        <end position="59"/>
    </location>
</feature>
<sequence>MYYFLEGLLIGLAYLAPIGMQNLYVINTAINHNRHRAIISALIVIFFDITLSLSCFFGIGTMIDYFSALKLIMLSLGSILLIYIGYKLIQHPALNTNTDTVPLSFTQTIYKSCVVTWCNPQAIVDGTIMLGAFHAIFNNNQAILFLSGIISASFIWFIGLSFLVSTFKHKISRTIFARINLACGIVIIFYGLKLFYELSSTFIINKNIL</sequence>
<dbReference type="AlphaFoldDB" id="A0A840UI45"/>
<dbReference type="PANTHER" id="PTHR30086:SF20">
    <property type="entry name" value="ARGININE EXPORTER PROTEIN ARGO-RELATED"/>
    <property type="match status" value="1"/>
</dbReference>
<keyword evidence="8" id="KW-1185">Reference proteome</keyword>
<organism evidence="7 8">
    <name type="scientific">Pectinatus brassicae</name>
    <dbReference type="NCBI Taxonomy" id="862415"/>
    <lineage>
        <taxon>Bacteria</taxon>
        <taxon>Bacillati</taxon>
        <taxon>Bacillota</taxon>
        <taxon>Negativicutes</taxon>
        <taxon>Selenomonadales</taxon>
        <taxon>Selenomonadaceae</taxon>
        <taxon>Pectinatus</taxon>
    </lineage>
</organism>
<keyword evidence="2" id="KW-1003">Cell membrane</keyword>
<dbReference type="Proteomes" id="UP000559117">
    <property type="component" value="Unassembled WGS sequence"/>
</dbReference>
<dbReference type="EMBL" id="JACHFH010000009">
    <property type="protein sequence ID" value="MBB5335840.1"/>
    <property type="molecule type" value="Genomic_DNA"/>
</dbReference>
<feature type="transmembrane region" description="Helical" evidence="6">
    <location>
        <begin position="6"/>
        <end position="25"/>
    </location>
</feature>
<evidence type="ECO:0000313" key="7">
    <source>
        <dbReference type="EMBL" id="MBB5335840.1"/>
    </source>
</evidence>
<gene>
    <name evidence="7" type="ORF">HNR32_000974</name>
</gene>
<name>A0A840UI45_9FIRM</name>